<reference evidence="2 3" key="1">
    <citation type="submission" date="2019-06" db="EMBL/GenBank/DDBJ databases">
        <title>Genome analyses of bacteria isolated from kimchi.</title>
        <authorList>
            <person name="Lee S."/>
            <person name="Ahn S."/>
            <person name="Roh S."/>
        </authorList>
    </citation>
    <scope>NUCLEOTIDE SEQUENCE [LARGE SCALE GENOMIC DNA]</scope>
    <source>
        <strain evidence="2 3">CBA3625</strain>
    </source>
</reference>
<keyword evidence="1" id="KW-0812">Transmembrane</keyword>
<dbReference type="RefSeq" id="WP_147000612.1">
    <property type="nucleotide sequence ID" value="NZ_CP042387.1"/>
</dbReference>
<gene>
    <name evidence="2" type="ORF">FGL83_00465</name>
</gene>
<evidence type="ECO:0000256" key="1">
    <source>
        <dbReference type="SAM" id="Phobius"/>
    </source>
</evidence>
<evidence type="ECO:0000313" key="3">
    <source>
        <dbReference type="Proteomes" id="UP000321298"/>
    </source>
</evidence>
<sequence>MFKNFTTENWLSFWSIGVPVMASAVGFILSLILKFFSDRSKNRPVILLSINKFHRDGLYRTELILKNYGATLGTIKSIKIDPEFKSKSKDNVLKPNSIMELKDFPLAPGQTITTTIHAGSDTQLEESEKRTFTIKYRPDFCKVFAYKEKYSINEKTFPTIFSDGNFTTAKRVEQLTESMNKKMDHIANSLDMISKNSKDSQKIQQDE</sequence>
<evidence type="ECO:0000313" key="2">
    <source>
        <dbReference type="EMBL" id="QEA43268.1"/>
    </source>
</evidence>
<keyword evidence="3" id="KW-1185">Reference proteome</keyword>
<keyword evidence="1" id="KW-1133">Transmembrane helix</keyword>
<dbReference type="EMBL" id="CP042387">
    <property type="protein sequence ID" value="QEA43268.1"/>
    <property type="molecule type" value="Genomic_DNA"/>
</dbReference>
<dbReference type="AlphaFoldDB" id="A0AAP9JA45"/>
<name>A0AAP9JA45_LEULA</name>
<protein>
    <submittedName>
        <fullName evidence="2">Uncharacterized protein</fullName>
    </submittedName>
</protein>
<keyword evidence="1" id="KW-0472">Membrane</keyword>
<proteinExistence type="predicted"/>
<feature type="transmembrane region" description="Helical" evidence="1">
    <location>
        <begin position="12"/>
        <end position="33"/>
    </location>
</feature>
<dbReference type="GeneID" id="66530646"/>
<dbReference type="Proteomes" id="UP000321298">
    <property type="component" value="Chromosome"/>
</dbReference>
<accession>A0AAP9JA45</accession>
<organism evidence="2 3">
    <name type="scientific">Leuconostoc lactis</name>
    <dbReference type="NCBI Taxonomy" id="1246"/>
    <lineage>
        <taxon>Bacteria</taxon>
        <taxon>Bacillati</taxon>
        <taxon>Bacillota</taxon>
        <taxon>Bacilli</taxon>
        <taxon>Lactobacillales</taxon>
        <taxon>Lactobacillaceae</taxon>
        <taxon>Leuconostoc</taxon>
    </lineage>
</organism>